<name>A0AAF3FP09_9BILA</name>
<organism evidence="3 4">
    <name type="scientific">Mesorhabditis belari</name>
    <dbReference type="NCBI Taxonomy" id="2138241"/>
    <lineage>
        <taxon>Eukaryota</taxon>
        <taxon>Metazoa</taxon>
        <taxon>Ecdysozoa</taxon>
        <taxon>Nematoda</taxon>
        <taxon>Chromadorea</taxon>
        <taxon>Rhabditida</taxon>
        <taxon>Rhabditina</taxon>
        <taxon>Rhabditomorpha</taxon>
        <taxon>Rhabditoidea</taxon>
        <taxon>Rhabditidae</taxon>
        <taxon>Mesorhabditinae</taxon>
        <taxon>Mesorhabditis</taxon>
    </lineage>
</organism>
<keyword evidence="2" id="KW-1133">Transmembrane helix</keyword>
<feature type="region of interest" description="Disordered" evidence="1">
    <location>
        <begin position="51"/>
        <end position="74"/>
    </location>
</feature>
<evidence type="ECO:0000313" key="4">
    <source>
        <dbReference type="WBParaSite" id="MBELARI_LOCUS7419"/>
    </source>
</evidence>
<evidence type="ECO:0000256" key="2">
    <source>
        <dbReference type="SAM" id="Phobius"/>
    </source>
</evidence>
<proteinExistence type="predicted"/>
<keyword evidence="2" id="KW-0472">Membrane</keyword>
<keyword evidence="3" id="KW-1185">Reference proteome</keyword>
<dbReference type="Proteomes" id="UP000887575">
    <property type="component" value="Unassembled WGS sequence"/>
</dbReference>
<dbReference type="AlphaFoldDB" id="A0AAF3FP09"/>
<feature type="compositionally biased region" description="Low complexity" evidence="1">
    <location>
        <begin position="54"/>
        <end position="66"/>
    </location>
</feature>
<dbReference type="WBParaSite" id="MBELARI_LOCUS7419">
    <property type="protein sequence ID" value="MBELARI_LOCUS7419"/>
    <property type="gene ID" value="MBELARI_LOCUS7419"/>
</dbReference>
<feature type="transmembrane region" description="Helical" evidence="2">
    <location>
        <begin position="6"/>
        <end position="31"/>
    </location>
</feature>
<keyword evidence="2" id="KW-0812">Transmembrane</keyword>
<protein>
    <submittedName>
        <fullName evidence="4">Uncharacterized protein</fullName>
    </submittedName>
</protein>
<evidence type="ECO:0000313" key="3">
    <source>
        <dbReference type="Proteomes" id="UP000887575"/>
    </source>
</evidence>
<accession>A0AAF3FP09</accession>
<evidence type="ECO:0000256" key="1">
    <source>
        <dbReference type="SAM" id="MobiDB-lite"/>
    </source>
</evidence>
<reference evidence="4" key="1">
    <citation type="submission" date="2024-02" db="UniProtKB">
        <authorList>
            <consortium name="WormBaseParasite"/>
        </authorList>
    </citation>
    <scope>IDENTIFICATION</scope>
</reference>
<sequence length="74" mass="8424">MEYDIWPYAVHGLLALYLCIFLLAVCHACYIRMRDEARTSRQIDKSTRCVARGSSASSTTISPISTKRNGERLR</sequence>